<proteinExistence type="predicted"/>
<protein>
    <submittedName>
        <fullName evidence="2">Peptidoglycan-binding protein</fullName>
    </submittedName>
</protein>
<evidence type="ECO:0000313" key="2">
    <source>
        <dbReference type="EMBL" id="MCW8085276.1"/>
    </source>
</evidence>
<comment type="caution">
    <text evidence="2">The sequence shown here is derived from an EMBL/GenBank/DDBJ whole genome shotgun (WGS) entry which is preliminary data.</text>
</comment>
<dbReference type="Proteomes" id="UP001526430">
    <property type="component" value="Unassembled WGS sequence"/>
</dbReference>
<dbReference type="Gene3D" id="1.10.101.10">
    <property type="entry name" value="PGBD-like superfamily/PGBD"/>
    <property type="match status" value="1"/>
</dbReference>
<name>A0ABT3NSZ7_9PROT</name>
<reference evidence="2 3" key="1">
    <citation type="submission" date="2022-10" db="EMBL/GenBank/DDBJ databases">
        <title>Roseococcus glaciei nov., sp. nov., isolated from glacier.</title>
        <authorList>
            <person name="Liu Q."/>
            <person name="Xin Y.-H."/>
        </authorList>
    </citation>
    <scope>NUCLEOTIDE SEQUENCE [LARGE SCALE GENOMIC DNA]</scope>
    <source>
        <strain evidence="2 3">MDT2-1-1</strain>
    </source>
</reference>
<evidence type="ECO:0000313" key="3">
    <source>
        <dbReference type="Proteomes" id="UP001526430"/>
    </source>
</evidence>
<dbReference type="InterPro" id="IPR036366">
    <property type="entry name" value="PGBDSf"/>
</dbReference>
<gene>
    <name evidence="2" type="ORF">OF850_06535</name>
</gene>
<sequence length="625" mass="67389">MATSTDTLRLILETEMLLFERLDVTADPAEKQSLRAQIEELGQIRARAVLDDTLQRANTLNALSDTLTGAIAGVRTQPLNGIARRIEDLLDQVGFSLADTAANVRGALSVDEAEATPAVPAMLPGVALALAGETAAPLAQPAPAAPAPAVPEFEVLAKEYEELFGSCAVRPERSQELRRITARLAANSAIYEEAAAVAGGSIPWYFVGIIHALESSFSFSTHLHNGDPLTGHTTRVPAGHPRTGSPPFSWKDSAADALRLKKFHLEADWSLPKLLERWERYNGWGYRKRGIRSPYLWSFSTHYAKGKFVADGRYDPEAVSSQCGAAVLLWQLLQDGTVSIDRKSNTLSAEAALGARGAVLPPQAKSALPAYVRAELDLPGEIAEGNRKKDAVRRVQEWCTLHGSGTKVDGDFGTGTRDAVRDFQLARGLLGTGAVDERTWAALTAPMHRALAPLQDATAGLHGTVIAVARQHLKEHPREAGGDNRGPWVRLYMAGKEGSDQAWCAGFVCFLLQQAALVLGQPMPIRRQVGVDALVADAKRDGRFVAGDSLRSPEARMSRLPAGSLFVIRSTTNPNDWIHTGLVAEARGDSFLTIEGNTNSDGSRNGFEATTRSRSYKQADFVLIA</sequence>
<dbReference type="Pfam" id="PF01471">
    <property type="entry name" value="PG_binding_1"/>
    <property type="match status" value="1"/>
</dbReference>
<feature type="domain" description="Peptidoglycan binding-like" evidence="1">
    <location>
        <begin position="391"/>
        <end position="443"/>
    </location>
</feature>
<dbReference type="RefSeq" id="WP_301589135.1">
    <property type="nucleotide sequence ID" value="NZ_JAPFQI010000002.1"/>
</dbReference>
<dbReference type="InterPro" id="IPR036365">
    <property type="entry name" value="PGBD-like_sf"/>
</dbReference>
<evidence type="ECO:0000259" key="1">
    <source>
        <dbReference type="Pfam" id="PF01471"/>
    </source>
</evidence>
<organism evidence="2 3">
    <name type="scientific">Sabulicella glaciei</name>
    <dbReference type="NCBI Taxonomy" id="2984948"/>
    <lineage>
        <taxon>Bacteria</taxon>
        <taxon>Pseudomonadati</taxon>
        <taxon>Pseudomonadota</taxon>
        <taxon>Alphaproteobacteria</taxon>
        <taxon>Acetobacterales</taxon>
        <taxon>Acetobacteraceae</taxon>
        <taxon>Sabulicella</taxon>
    </lineage>
</organism>
<dbReference type="EMBL" id="JAPFQI010000002">
    <property type="protein sequence ID" value="MCW8085276.1"/>
    <property type="molecule type" value="Genomic_DNA"/>
</dbReference>
<dbReference type="SUPFAM" id="SSF47090">
    <property type="entry name" value="PGBD-like"/>
    <property type="match status" value="1"/>
</dbReference>
<dbReference type="InterPro" id="IPR002477">
    <property type="entry name" value="Peptidoglycan-bd-like"/>
</dbReference>
<keyword evidence="3" id="KW-1185">Reference proteome</keyword>
<accession>A0ABT3NSZ7</accession>